<dbReference type="CDD" id="cd08963">
    <property type="entry name" value="L-asparaginase_I"/>
    <property type="match status" value="1"/>
</dbReference>
<dbReference type="SUPFAM" id="SSF53774">
    <property type="entry name" value="Glutaminase/Asparaginase"/>
    <property type="match status" value="1"/>
</dbReference>
<evidence type="ECO:0000313" key="11">
    <source>
        <dbReference type="EMBL" id="MST68686.1"/>
    </source>
</evidence>
<dbReference type="InterPro" id="IPR040919">
    <property type="entry name" value="Asparaginase_C"/>
</dbReference>
<dbReference type="PROSITE" id="PS00144">
    <property type="entry name" value="ASN_GLN_ASE_1"/>
    <property type="match status" value="1"/>
</dbReference>
<dbReference type="SFLD" id="SFLDS00057">
    <property type="entry name" value="Glutaminase/Asparaginase"/>
    <property type="match status" value="1"/>
</dbReference>
<dbReference type="FunFam" id="3.40.50.1170:FF:000001">
    <property type="entry name" value="L-asparaginase 2"/>
    <property type="match status" value="1"/>
</dbReference>
<protein>
    <recommendedName>
        <fullName evidence="2">asparaginase</fullName>
        <ecNumber evidence="2">3.5.1.1</ecNumber>
    </recommendedName>
</protein>
<dbReference type="PROSITE" id="PS00917">
    <property type="entry name" value="ASN_GLN_ASE_2"/>
    <property type="match status" value="1"/>
</dbReference>
<dbReference type="InterPro" id="IPR027475">
    <property type="entry name" value="Asparaginase/glutaminase_AS2"/>
</dbReference>
<proteinExistence type="inferred from homology"/>
<dbReference type="FunFam" id="3.40.50.40:FF:000001">
    <property type="entry name" value="L-asparaginase 1"/>
    <property type="match status" value="1"/>
</dbReference>
<evidence type="ECO:0000259" key="9">
    <source>
        <dbReference type="Pfam" id="PF00710"/>
    </source>
</evidence>
<feature type="active site" evidence="8">
    <location>
        <position position="89"/>
    </location>
</feature>
<accession>A0A6A8MBL5</accession>
<dbReference type="PANTHER" id="PTHR11707">
    <property type="entry name" value="L-ASPARAGINASE"/>
    <property type="match status" value="1"/>
</dbReference>
<dbReference type="PANTHER" id="PTHR11707:SF28">
    <property type="entry name" value="60 KDA LYSOPHOSPHOLIPASE"/>
    <property type="match status" value="1"/>
</dbReference>
<organism evidence="11">
    <name type="scientific">Baileyella intestinalis</name>
    <dbReference type="NCBI Taxonomy" id="2606709"/>
    <lineage>
        <taxon>Bacteria</taxon>
        <taxon>Bacillati</taxon>
        <taxon>Bacillota</taxon>
        <taxon>Clostridia</taxon>
        <taxon>Peptostreptococcales</taxon>
        <taxon>Anaerovoracaceae</taxon>
        <taxon>Baileyella</taxon>
    </lineage>
</organism>
<dbReference type="AlphaFoldDB" id="A0A6A8MBL5"/>
<evidence type="ECO:0000256" key="8">
    <source>
        <dbReference type="PROSITE-ProRule" id="PRU10100"/>
    </source>
</evidence>
<evidence type="ECO:0000256" key="1">
    <source>
        <dbReference type="ARBA" id="ARBA00010518"/>
    </source>
</evidence>
<dbReference type="InterPro" id="IPR041725">
    <property type="entry name" value="L-asparaginase_I"/>
</dbReference>
<comment type="similarity">
    <text evidence="1">Belongs to the asparaginase 1 family.</text>
</comment>
<dbReference type="PROSITE" id="PS51732">
    <property type="entry name" value="ASN_GLN_ASE_3"/>
    <property type="match status" value="1"/>
</dbReference>
<feature type="binding site" evidence="6">
    <location>
        <begin position="89"/>
        <end position="90"/>
    </location>
    <ligand>
        <name>substrate</name>
    </ligand>
</feature>
<dbReference type="Pfam" id="PF00710">
    <property type="entry name" value="Asparaginase"/>
    <property type="match status" value="1"/>
</dbReference>
<feature type="active site" evidence="7">
    <location>
        <position position="12"/>
    </location>
</feature>
<evidence type="ECO:0000256" key="4">
    <source>
        <dbReference type="ARBA" id="ARBA00049366"/>
    </source>
</evidence>
<dbReference type="Gene3D" id="3.40.50.40">
    <property type="match status" value="1"/>
</dbReference>
<evidence type="ECO:0000256" key="2">
    <source>
        <dbReference type="ARBA" id="ARBA00012920"/>
    </source>
</evidence>
<feature type="binding site" evidence="6">
    <location>
        <position position="58"/>
    </location>
    <ligand>
        <name>substrate</name>
    </ligand>
</feature>
<dbReference type="InterPro" id="IPR027474">
    <property type="entry name" value="L-asparaginase_N"/>
</dbReference>
<dbReference type="InterPro" id="IPR027473">
    <property type="entry name" value="L-asparaginase_C"/>
</dbReference>
<keyword evidence="3" id="KW-0378">Hydrolase</keyword>
<dbReference type="NCBIfam" id="TIGR00519">
    <property type="entry name" value="asnASE_I"/>
    <property type="match status" value="1"/>
</dbReference>
<evidence type="ECO:0000256" key="5">
    <source>
        <dbReference type="PIRSR" id="PIRSR001220-1"/>
    </source>
</evidence>
<dbReference type="GO" id="GO:0004067">
    <property type="term" value="F:asparaginase activity"/>
    <property type="evidence" value="ECO:0007669"/>
    <property type="project" value="UniProtKB-UniRule"/>
</dbReference>
<dbReference type="GO" id="GO:0009066">
    <property type="term" value="P:aspartate family amino acid metabolic process"/>
    <property type="evidence" value="ECO:0007669"/>
    <property type="project" value="UniProtKB-ARBA"/>
</dbReference>
<dbReference type="EMBL" id="VUNB01000003">
    <property type="protein sequence ID" value="MST68686.1"/>
    <property type="molecule type" value="Genomic_DNA"/>
</dbReference>
<sequence>MKKVCIIYTGGTIGMVQTERGFAPEQGALNKELLALKDLSAPDMPKWDLVEFDPLLDSSNTTYKEWNMMGETIASRYDDYDGFVILHGTDTMAYTASALSFMLENLGKPVILTGSQIPLCQLRSDGKDNLITSLLIAADGVVPEVCLYFGNKLLRGNRAYKSSADRLIAFTSPNYPSLATAGIEISYNKELMLPKPDPDKKPFRLTKLRQTSIGVIKLHPGIHFDLFAPMVNENLEGLVLETFGTGNIPNYDHELPEIIKAAIANGTVVVVGTQCAQGRVRLGAYDTSSELAEAGAVSGENMTTEAIVTKLAWLLSLGLSRNEIHELMEGDLRGELDHRI</sequence>
<dbReference type="InterPro" id="IPR037152">
    <property type="entry name" value="L-asparaginase_N_sf"/>
</dbReference>
<comment type="caution">
    <text evidence="11">The sequence shown here is derived from an EMBL/GenBank/DDBJ whole genome shotgun (WGS) entry which is preliminary data.</text>
</comment>
<dbReference type="InterPro" id="IPR036152">
    <property type="entry name" value="Asp/glu_Ase-like_sf"/>
</dbReference>
<evidence type="ECO:0000256" key="7">
    <source>
        <dbReference type="PROSITE-ProRule" id="PRU10099"/>
    </source>
</evidence>
<reference evidence="11" key="1">
    <citation type="submission" date="2019-09" db="EMBL/GenBank/DDBJ databases">
        <title>In-depth cultivation of the pig gut microbiome towards novel bacterial diversity and tailored functional studies.</title>
        <authorList>
            <person name="Wylensek D."/>
            <person name="Hitch T.C.A."/>
            <person name="Clavel T."/>
        </authorList>
    </citation>
    <scope>NUCLEOTIDE SEQUENCE</scope>
    <source>
        <strain evidence="11">RF-744-FAT-WT-3</strain>
    </source>
</reference>
<dbReference type="EC" id="3.5.1.1" evidence="2"/>
<dbReference type="Pfam" id="PF17763">
    <property type="entry name" value="Asparaginase_C"/>
    <property type="match status" value="1"/>
</dbReference>
<feature type="active site" description="O-isoaspartyl threonine intermediate" evidence="5">
    <location>
        <position position="12"/>
    </location>
</feature>
<gene>
    <name evidence="11" type="primary">ansA</name>
    <name evidence="11" type="ORF">FYJ66_03660</name>
</gene>
<evidence type="ECO:0000259" key="10">
    <source>
        <dbReference type="Pfam" id="PF17763"/>
    </source>
</evidence>
<feature type="domain" description="L-asparaginase N-terminal" evidence="9">
    <location>
        <begin position="3"/>
        <end position="190"/>
    </location>
</feature>
<dbReference type="PRINTS" id="PR00139">
    <property type="entry name" value="ASNGLNASE"/>
</dbReference>
<dbReference type="SMART" id="SM00870">
    <property type="entry name" value="Asparaginase"/>
    <property type="match status" value="1"/>
</dbReference>
<dbReference type="Gene3D" id="3.40.50.1170">
    <property type="entry name" value="L-asparaginase, N-terminal domain"/>
    <property type="match status" value="1"/>
</dbReference>
<name>A0A6A8MBL5_9FIRM</name>
<dbReference type="NCBIfam" id="NF006998">
    <property type="entry name" value="PRK09461.1"/>
    <property type="match status" value="1"/>
</dbReference>
<dbReference type="InterPro" id="IPR020827">
    <property type="entry name" value="Asparaginase/glutaminase_AS1"/>
</dbReference>
<comment type="catalytic activity">
    <reaction evidence="4">
        <text>L-asparagine + H2O = L-aspartate + NH4(+)</text>
        <dbReference type="Rhea" id="RHEA:21016"/>
        <dbReference type="ChEBI" id="CHEBI:15377"/>
        <dbReference type="ChEBI" id="CHEBI:28938"/>
        <dbReference type="ChEBI" id="CHEBI:29991"/>
        <dbReference type="ChEBI" id="CHEBI:58048"/>
        <dbReference type="EC" id="3.5.1.1"/>
    </reaction>
</comment>
<dbReference type="PIRSF" id="PIRSF001220">
    <property type="entry name" value="L-ASNase_gatD"/>
    <property type="match status" value="1"/>
</dbReference>
<dbReference type="InterPro" id="IPR006033">
    <property type="entry name" value="AsnA_fam"/>
</dbReference>
<feature type="domain" description="Asparaginase/glutaminase C-terminal" evidence="10">
    <location>
        <begin position="213"/>
        <end position="328"/>
    </location>
</feature>
<evidence type="ECO:0000256" key="3">
    <source>
        <dbReference type="ARBA" id="ARBA00022801"/>
    </source>
</evidence>
<dbReference type="PIRSF" id="PIRSF500176">
    <property type="entry name" value="L_ASNase"/>
    <property type="match status" value="1"/>
</dbReference>
<dbReference type="InterPro" id="IPR006034">
    <property type="entry name" value="Asparaginase/glutaminase-like"/>
</dbReference>
<dbReference type="RefSeq" id="WP_154572166.1">
    <property type="nucleotide sequence ID" value="NZ_VUNB01000003.1"/>
</dbReference>
<evidence type="ECO:0000256" key="6">
    <source>
        <dbReference type="PIRSR" id="PIRSR001220-2"/>
    </source>
</evidence>